<comment type="function">
    <text evidence="1">Catalyzes the reduction of fatty acyl-CoA to fatty alcohols.</text>
</comment>
<accession>A0A0D2WAF3</accession>
<sequence length="280" mass="31993">MSQIYQFVFFFILAFLTFGRYDIALGINTFGAFNVLNFGKKCDKIKLFLHISTAYVCGEKAGIILEKRFYMGETLKGTHSINIFEEKRTMEEQLAQLRCHGAPDKAIKSSMKEFGLKRAMGEMLLGQFKGDLPLVIIRPTAIASTYKQPFPGWIEGVRTFDSFIVSYGKGKLTCFPANPNTIVDVIPVDMVVNAMVVAMRVHYAERHVCETIYHVSSSFRNPLTLSDLRNLFHCYFIKNPWIDANGLRVKVGQLTFFSKANRYLLLMQMKYVLPLKVWCS</sequence>
<keyword evidence="1" id="KW-0521">NADP</keyword>
<dbReference type="EMBL" id="KB204165">
    <property type="protein sequence ID" value="KJB84250.1"/>
    <property type="molecule type" value="Genomic_DNA"/>
</dbReference>
<evidence type="ECO:0000313" key="3">
    <source>
        <dbReference type="EMBL" id="KJB84250.1"/>
    </source>
</evidence>
<dbReference type="SUPFAM" id="SSF51735">
    <property type="entry name" value="NAD(P)-binding Rossmann-fold domains"/>
    <property type="match status" value="1"/>
</dbReference>
<name>A0A0D2WAF3_GOSRA</name>
<gene>
    <name evidence="3" type="ORF">B456_N013400</name>
</gene>
<comment type="catalytic activity">
    <reaction evidence="1">
        <text>a long-chain fatty acyl-CoA + 2 NADPH + 2 H(+) = a long-chain primary fatty alcohol + 2 NADP(+) + CoA</text>
        <dbReference type="Rhea" id="RHEA:52716"/>
        <dbReference type="ChEBI" id="CHEBI:15378"/>
        <dbReference type="ChEBI" id="CHEBI:57287"/>
        <dbReference type="ChEBI" id="CHEBI:57783"/>
        <dbReference type="ChEBI" id="CHEBI:58349"/>
        <dbReference type="ChEBI" id="CHEBI:77396"/>
        <dbReference type="ChEBI" id="CHEBI:83139"/>
        <dbReference type="EC" id="1.2.1.84"/>
    </reaction>
</comment>
<evidence type="ECO:0000313" key="4">
    <source>
        <dbReference type="Proteomes" id="UP000032304"/>
    </source>
</evidence>
<evidence type="ECO:0000256" key="1">
    <source>
        <dbReference type="RuleBase" id="RU363097"/>
    </source>
</evidence>
<evidence type="ECO:0000259" key="2">
    <source>
        <dbReference type="Pfam" id="PF07993"/>
    </source>
</evidence>
<keyword evidence="1" id="KW-0444">Lipid biosynthesis</keyword>
<dbReference type="GO" id="GO:0035336">
    <property type="term" value="P:long-chain fatty-acyl-CoA metabolic process"/>
    <property type="evidence" value="ECO:0007669"/>
    <property type="project" value="TreeGrafter"/>
</dbReference>
<dbReference type="PANTHER" id="PTHR11011">
    <property type="entry name" value="MALE STERILITY PROTEIN 2-RELATED"/>
    <property type="match status" value="1"/>
</dbReference>
<dbReference type="EC" id="1.2.1.84" evidence="1"/>
<keyword evidence="4" id="KW-1185">Reference proteome</keyword>
<dbReference type="InterPro" id="IPR036291">
    <property type="entry name" value="NAD(P)-bd_dom_sf"/>
</dbReference>
<dbReference type="InterPro" id="IPR013120">
    <property type="entry name" value="FAR_NAD-bd"/>
</dbReference>
<dbReference type="AlphaFoldDB" id="A0A0D2WAF3"/>
<dbReference type="PANTHER" id="PTHR11011:SF109">
    <property type="entry name" value="FATTY ACYL-COA REDUCTASE 1"/>
    <property type="match status" value="1"/>
</dbReference>
<comment type="similarity">
    <text evidence="1">Belongs to the fatty acyl-CoA reductase family.</text>
</comment>
<dbReference type="Gene3D" id="3.40.50.720">
    <property type="entry name" value="NAD(P)-binding Rossmann-like Domain"/>
    <property type="match status" value="1"/>
</dbReference>
<keyword evidence="1" id="KW-0443">Lipid metabolism</keyword>
<dbReference type="Proteomes" id="UP000032304">
    <property type="component" value="Unassembled WGS sequence"/>
</dbReference>
<reference evidence="3 4" key="1">
    <citation type="journal article" date="2012" name="Nature">
        <title>Repeated polyploidization of Gossypium genomes and the evolution of spinnable cotton fibres.</title>
        <authorList>
            <person name="Paterson A.H."/>
            <person name="Wendel J.F."/>
            <person name="Gundlach H."/>
            <person name="Guo H."/>
            <person name="Jenkins J."/>
            <person name="Jin D."/>
            <person name="Llewellyn D."/>
            <person name="Showmaker K.C."/>
            <person name="Shu S."/>
            <person name="Udall J."/>
            <person name="Yoo M.J."/>
            <person name="Byers R."/>
            <person name="Chen W."/>
            <person name="Doron-Faigenboim A."/>
            <person name="Duke M.V."/>
            <person name="Gong L."/>
            <person name="Grimwood J."/>
            <person name="Grover C."/>
            <person name="Grupp K."/>
            <person name="Hu G."/>
            <person name="Lee T.H."/>
            <person name="Li J."/>
            <person name="Lin L."/>
            <person name="Liu T."/>
            <person name="Marler B.S."/>
            <person name="Page J.T."/>
            <person name="Roberts A.W."/>
            <person name="Romanel E."/>
            <person name="Sanders W.S."/>
            <person name="Szadkowski E."/>
            <person name="Tan X."/>
            <person name="Tang H."/>
            <person name="Xu C."/>
            <person name="Wang J."/>
            <person name="Wang Z."/>
            <person name="Zhang D."/>
            <person name="Zhang L."/>
            <person name="Ashrafi H."/>
            <person name="Bedon F."/>
            <person name="Bowers J.E."/>
            <person name="Brubaker C.L."/>
            <person name="Chee P.W."/>
            <person name="Das S."/>
            <person name="Gingle A.R."/>
            <person name="Haigler C.H."/>
            <person name="Harker D."/>
            <person name="Hoffmann L.V."/>
            <person name="Hovav R."/>
            <person name="Jones D.C."/>
            <person name="Lemke C."/>
            <person name="Mansoor S."/>
            <person name="ur Rahman M."/>
            <person name="Rainville L.N."/>
            <person name="Rambani A."/>
            <person name="Reddy U.K."/>
            <person name="Rong J.K."/>
            <person name="Saranga Y."/>
            <person name="Scheffler B.E."/>
            <person name="Scheffler J.A."/>
            <person name="Stelly D.M."/>
            <person name="Triplett B.A."/>
            <person name="Van Deynze A."/>
            <person name="Vaslin M.F."/>
            <person name="Waghmare V.N."/>
            <person name="Walford S.A."/>
            <person name="Wright R.J."/>
            <person name="Zaki E.A."/>
            <person name="Zhang T."/>
            <person name="Dennis E.S."/>
            <person name="Mayer K.F."/>
            <person name="Peterson D.G."/>
            <person name="Rokhsar D.S."/>
            <person name="Wang X."/>
            <person name="Schmutz J."/>
        </authorList>
    </citation>
    <scope>NUCLEOTIDE SEQUENCE [LARGE SCALE GENOMIC DNA]</scope>
</reference>
<dbReference type="GO" id="GO:0102965">
    <property type="term" value="F:alcohol-forming long-chain fatty acyl-CoA reductase activity"/>
    <property type="evidence" value="ECO:0007669"/>
    <property type="project" value="UniProtKB-EC"/>
</dbReference>
<proteinExistence type="inferred from homology"/>
<dbReference type="InterPro" id="IPR026055">
    <property type="entry name" value="FAR"/>
</dbReference>
<protein>
    <recommendedName>
        <fullName evidence="1">Fatty acyl-CoA reductase</fullName>
        <ecNumber evidence="1">1.2.1.84</ecNumber>
    </recommendedName>
</protein>
<dbReference type="GO" id="GO:0080019">
    <property type="term" value="F:alcohol-forming very long-chain fatty acyl-CoA reductase activity"/>
    <property type="evidence" value="ECO:0007669"/>
    <property type="project" value="InterPro"/>
</dbReference>
<feature type="domain" description="Thioester reductase (TE)" evidence="2">
    <location>
        <begin position="19"/>
        <end position="195"/>
    </location>
</feature>
<organism evidence="3 4">
    <name type="scientific">Gossypium raimondii</name>
    <name type="common">Peruvian cotton</name>
    <name type="synonym">Gossypium klotzschianum subsp. raimondii</name>
    <dbReference type="NCBI Taxonomy" id="29730"/>
    <lineage>
        <taxon>Eukaryota</taxon>
        <taxon>Viridiplantae</taxon>
        <taxon>Streptophyta</taxon>
        <taxon>Embryophyta</taxon>
        <taxon>Tracheophyta</taxon>
        <taxon>Spermatophyta</taxon>
        <taxon>Magnoliopsida</taxon>
        <taxon>eudicotyledons</taxon>
        <taxon>Gunneridae</taxon>
        <taxon>Pentapetalae</taxon>
        <taxon>rosids</taxon>
        <taxon>malvids</taxon>
        <taxon>Malvales</taxon>
        <taxon>Malvaceae</taxon>
        <taxon>Malvoideae</taxon>
        <taxon>Gossypium</taxon>
    </lineage>
</organism>
<keyword evidence="1" id="KW-0560">Oxidoreductase</keyword>
<dbReference type="GO" id="GO:0010345">
    <property type="term" value="P:suberin biosynthetic process"/>
    <property type="evidence" value="ECO:0007669"/>
    <property type="project" value="TreeGrafter"/>
</dbReference>
<dbReference type="Gramene" id="KJB84250">
    <property type="protein sequence ID" value="KJB84250"/>
    <property type="gene ID" value="B456_N013400"/>
</dbReference>
<dbReference type="Pfam" id="PF07993">
    <property type="entry name" value="NAD_binding_4"/>
    <property type="match status" value="1"/>
</dbReference>